<dbReference type="Proteomes" id="UP001058974">
    <property type="component" value="Chromosome 5"/>
</dbReference>
<gene>
    <name evidence="1" type="ORF">KIW84_053658</name>
</gene>
<evidence type="ECO:0000313" key="1">
    <source>
        <dbReference type="EMBL" id="KAI5407484.1"/>
    </source>
</evidence>
<dbReference type="AlphaFoldDB" id="A0A9D5AH45"/>
<proteinExistence type="predicted"/>
<organism evidence="1 2">
    <name type="scientific">Pisum sativum</name>
    <name type="common">Garden pea</name>
    <name type="synonym">Lathyrus oleraceus</name>
    <dbReference type="NCBI Taxonomy" id="3888"/>
    <lineage>
        <taxon>Eukaryota</taxon>
        <taxon>Viridiplantae</taxon>
        <taxon>Streptophyta</taxon>
        <taxon>Embryophyta</taxon>
        <taxon>Tracheophyta</taxon>
        <taxon>Spermatophyta</taxon>
        <taxon>Magnoliopsida</taxon>
        <taxon>eudicotyledons</taxon>
        <taxon>Gunneridae</taxon>
        <taxon>Pentapetalae</taxon>
        <taxon>rosids</taxon>
        <taxon>fabids</taxon>
        <taxon>Fabales</taxon>
        <taxon>Fabaceae</taxon>
        <taxon>Papilionoideae</taxon>
        <taxon>50 kb inversion clade</taxon>
        <taxon>NPAAA clade</taxon>
        <taxon>Hologalegina</taxon>
        <taxon>IRL clade</taxon>
        <taxon>Fabeae</taxon>
        <taxon>Lathyrus</taxon>
    </lineage>
</organism>
<dbReference type="Gramene" id="Psat05G0365800-T1">
    <property type="protein sequence ID" value="KAI5407484.1"/>
    <property type="gene ID" value="KIW84_053658"/>
</dbReference>
<name>A0A9D5AH45_PEA</name>
<accession>A0A9D5AH45</accession>
<evidence type="ECO:0000313" key="2">
    <source>
        <dbReference type="Proteomes" id="UP001058974"/>
    </source>
</evidence>
<sequence>MRNPIVPYKVINCIGESFRIKGTTDKPEMLVKQPKSSTEAINNVCDILLSQLLKHHVKGDRLTIVIPDEEYMLGLEACKHTLHGRLRSIGGLQLLFAIASSIGIPVFMEQKGFSFFVEIEYVNLTEFCSNCNMTDHCLSNCKRFVDEGAKGMTNGNQKRRVEEKDGEHPKVYKKVRWQVPRVIQSDRVATEVLDTHVEEVNLIVVCRVTHTE</sequence>
<keyword evidence="2" id="KW-1185">Reference proteome</keyword>
<reference evidence="1 2" key="1">
    <citation type="journal article" date="2022" name="Nat. Genet.">
        <title>Improved pea reference genome and pan-genome highlight genomic features and evolutionary characteristics.</title>
        <authorList>
            <person name="Yang T."/>
            <person name="Liu R."/>
            <person name="Luo Y."/>
            <person name="Hu S."/>
            <person name="Wang D."/>
            <person name="Wang C."/>
            <person name="Pandey M.K."/>
            <person name="Ge S."/>
            <person name="Xu Q."/>
            <person name="Li N."/>
            <person name="Li G."/>
            <person name="Huang Y."/>
            <person name="Saxena R.K."/>
            <person name="Ji Y."/>
            <person name="Li M."/>
            <person name="Yan X."/>
            <person name="He Y."/>
            <person name="Liu Y."/>
            <person name="Wang X."/>
            <person name="Xiang C."/>
            <person name="Varshney R.K."/>
            <person name="Ding H."/>
            <person name="Gao S."/>
            <person name="Zong X."/>
        </authorList>
    </citation>
    <scope>NUCLEOTIDE SEQUENCE [LARGE SCALE GENOMIC DNA]</scope>
    <source>
        <strain evidence="1 2">cv. Zhongwan 6</strain>
    </source>
</reference>
<protein>
    <submittedName>
        <fullName evidence="1">Uncharacterized protein</fullName>
    </submittedName>
</protein>
<comment type="caution">
    <text evidence="1">The sequence shown here is derived from an EMBL/GenBank/DDBJ whole genome shotgun (WGS) entry which is preliminary data.</text>
</comment>
<dbReference type="EMBL" id="JAMSHJ010000005">
    <property type="protein sequence ID" value="KAI5407484.1"/>
    <property type="molecule type" value="Genomic_DNA"/>
</dbReference>